<gene>
    <name evidence="2" type="ORF">BDD14_0569</name>
</gene>
<dbReference type="Proteomes" id="UP000292958">
    <property type="component" value="Unassembled WGS sequence"/>
</dbReference>
<feature type="region of interest" description="Disordered" evidence="1">
    <location>
        <begin position="1"/>
        <end position="23"/>
    </location>
</feature>
<dbReference type="EMBL" id="SHKW01000001">
    <property type="protein sequence ID" value="RZU39218.1"/>
    <property type="molecule type" value="Genomic_DNA"/>
</dbReference>
<organism evidence="2 3">
    <name type="scientific">Edaphobacter modestus</name>
    <dbReference type="NCBI Taxonomy" id="388466"/>
    <lineage>
        <taxon>Bacteria</taxon>
        <taxon>Pseudomonadati</taxon>
        <taxon>Acidobacteriota</taxon>
        <taxon>Terriglobia</taxon>
        <taxon>Terriglobales</taxon>
        <taxon>Acidobacteriaceae</taxon>
        <taxon>Edaphobacter</taxon>
    </lineage>
</organism>
<evidence type="ECO:0000256" key="1">
    <source>
        <dbReference type="SAM" id="MobiDB-lite"/>
    </source>
</evidence>
<evidence type="ECO:0000313" key="3">
    <source>
        <dbReference type="Proteomes" id="UP000292958"/>
    </source>
</evidence>
<proteinExistence type="predicted"/>
<sequence length="490" mass="55344">MVRGSDDLPSVTELVDGPQPVRPQDPIFNPAFHSRPLRAPVDEFDVVALGGRTTRHPEAAEPFHWKGLLLQSFSFELLQHATRIMTADQNDRHILLNSPFWSNYWASAQQFNMGRWNDGDSIKVNYIGHPMQGAISGYIEVQNDPRGRTQEISRSREYWRSRFRAFLWNTVYSTQWEIGPLGETAIFNQGGFTYPIRCNKKPGTPDYCENPGTTYTNNTGWVDFIITPVVGTLWLIGEDTIDRYISDPLVRRHPNNFGIKVVRASLNPPRSLANMLRGRYPWYRDYEHPSEYQSPVQVRFQRLLSEEPVEHFDLSLHYSSLNVETNHTTCMNCRQAATGAGLEFGLRLSRYLDFVSDVSIYPQASPVSSLSVGGSLTTATFGFRSGYSTKRYAVKVGLSPGFASYSRTGTDPSSLKRNYNFAAAATLSGDLRLSNHFGLRASAVQMLIRYKTTERDPDGIGTPPRLSFLSHDNYSNSTNWGVQIGPVLRF</sequence>
<protein>
    <submittedName>
        <fullName evidence="2">Uncharacterized protein</fullName>
    </submittedName>
</protein>
<keyword evidence="3" id="KW-1185">Reference proteome</keyword>
<evidence type="ECO:0000313" key="2">
    <source>
        <dbReference type="EMBL" id="RZU39218.1"/>
    </source>
</evidence>
<comment type="caution">
    <text evidence="2">The sequence shown here is derived from an EMBL/GenBank/DDBJ whole genome shotgun (WGS) entry which is preliminary data.</text>
</comment>
<accession>A0A4Q7YPA6</accession>
<dbReference type="OrthoDB" id="108035at2"/>
<dbReference type="RefSeq" id="WP_130417461.1">
    <property type="nucleotide sequence ID" value="NZ_SHKW01000001.1"/>
</dbReference>
<reference evidence="2 3" key="1">
    <citation type="submission" date="2019-02" db="EMBL/GenBank/DDBJ databases">
        <title>Genomic Encyclopedia of Archaeal and Bacterial Type Strains, Phase II (KMG-II): from individual species to whole genera.</title>
        <authorList>
            <person name="Goeker M."/>
        </authorList>
    </citation>
    <scope>NUCLEOTIDE SEQUENCE [LARGE SCALE GENOMIC DNA]</scope>
    <source>
        <strain evidence="2 3">DSM 18101</strain>
    </source>
</reference>
<name>A0A4Q7YPA6_9BACT</name>
<dbReference type="AlphaFoldDB" id="A0A4Q7YPA6"/>